<dbReference type="GO" id="GO:0004315">
    <property type="term" value="F:3-oxoacyl-[acyl-carrier-protein] synthase activity"/>
    <property type="evidence" value="ECO:0007669"/>
    <property type="project" value="UniProtKB-UniRule"/>
</dbReference>
<evidence type="ECO:0000256" key="5">
    <source>
        <dbReference type="ARBA" id="ARBA00022832"/>
    </source>
</evidence>
<evidence type="ECO:0000313" key="14">
    <source>
        <dbReference type="Proteomes" id="UP000229297"/>
    </source>
</evidence>
<dbReference type="PANTHER" id="PTHR11712:SF336">
    <property type="entry name" value="3-OXOACYL-[ACYL-CARRIER-PROTEIN] SYNTHASE, MITOCHONDRIAL"/>
    <property type="match status" value="1"/>
</dbReference>
<proteinExistence type="inferred from homology"/>
<dbReference type="FunFam" id="3.40.47.10:FF:000018">
    <property type="entry name" value="3-oxoacyl-[acyl-carrier-protein] synthase 2"/>
    <property type="match status" value="1"/>
</dbReference>
<dbReference type="Gene3D" id="3.30.70.270">
    <property type="match status" value="1"/>
</dbReference>
<evidence type="ECO:0000256" key="9">
    <source>
        <dbReference type="NCBIfam" id="TIGR03150"/>
    </source>
</evidence>
<dbReference type="NCBIfam" id="TIGR00254">
    <property type="entry name" value="GGDEF"/>
    <property type="match status" value="1"/>
</dbReference>
<dbReference type="FunFam" id="3.40.47.10:FF:000029">
    <property type="entry name" value="3-oxoacyl-[acyl-carrier-protein] synthase 1"/>
    <property type="match status" value="1"/>
</dbReference>
<dbReference type="Gene3D" id="3.40.47.10">
    <property type="match status" value="2"/>
</dbReference>
<dbReference type="GO" id="GO:0005829">
    <property type="term" value="C:cytosol"/>
    <property type="evidence" value="ECO:0007669"/>
    <property type="project" value="TreeGrafter"/>
</dbReference>
<keyword evidence="3" id="KW-0444">Lipid biosynthesis</keyword>
<dbReference type="InterPro" id="IPR014030">
    <property type="entry name" value="Ketoacyl_synth_N"/>
</dbReference>
<evidence type="ECO:0000259" key="12">
    <source>
        <dbReference type="PROSITE" id="PS52004"/>
    </source>
</evidence>
<dbReference type="InterPro" id="IPR018771">
    <property type="entry name" value="PocR_dom"/>
</dbReference>
<dbReference type="CDD" id="cd01949">
    <property type="entry name" value="GGDEF"/>
    <property type="match status" value="1"/>
</dbReference>
<dbReference type="Pfam" id="PF00109">
    <property type="entry name" value="ketoacyl-synt"/>
    <property type="match status" value="1"/>
</dbReference>
<gene>
    <name evidence="13" type="primary">fabF</name>
    <name evidence="13" type="ORF">COZ71_02860</name>
</gene>
<dbReference type="SUPFAM" id="SSF55073">
    <property type="entry name" value="Nucleotide cyclase"/>
    <property type="match status" value="1"/>
</dbReference>
<dbReference type="PANTHER" id="PTHR11712">
    <property type="entry name" value="POLYKETIDE SYNTHASE-RELATED"/>
    <property type="match status" value="1"/>
</dbReference>
<dbReference type="InterPro" id="IPR000794">
    <property type="entry name" value="Beta-ketoacyl_synthase"/>
</dbReference>
<keyword evidence="5" id="KW-0276">Fatty acid metabolism</keyword>
<evidence type="ECO:0000256" key="10">
    <source>
        <dbReference type="RuleBase" id="RU003694"/>
    </source>
</evidence>
<comment type="caution">
    <text evidence="13">The sequence shown here is derived from an EMBL/GenBank/DDBJ whole genome shotgun (WGS) entry which is preliminary data.</text>
</comment>
<dbReference type="InterPro" id="IPR000160">
    <property type="entry name" value="GGDEF_dom"/>
</dbReference>
<comment type="pathway">
    <text evidence="1">Lipid metabolism; fatty acid biosynthesis.</text>
</comment>
<name>A0A2M7JDU4_9BACT</name>
<dbReference type="NCBIfam" id="NF005589">
    <property type="entry name" value="PRK07314.1"/>
    <property type="match status" value="1"/>
</dbReference>
<accession>A0A2M7JDU4</accession>
<dbReference type="Proteomes" id="UP000229297">
    <property type="component" value="Unassembled WGS sequence"/>
</dbReference>
<dbReference type="SMART" id="SM00825">
    <property type="entry name" value="PKS_KS"/>
    <property type="match status" value="1"/>
</dbReference>
<dbReference type="InterPro" id="IPR018201">
    <property type="entry name" value="Ketoacyl_synth_AS"/>
</dbReference>
<dbReference type="Pfam" id="PF00990">
    <property type="entry name" value="GGDEF"/>
    <property type="match status" value="1"/>
</dbReference>
<evidence type="ECO:0000256" key="6">
    <source>
        <dbReference type="ARBA" id="ARBA00023098"/>
    </source>
</evidence>
<keyword evidence="7" id="KW-0275">Fatty acid biosynthesis</keyword>
<keyword evidence="4 10" id="KW-0808">Transferase</keyword>
<dbReference type="PROSITE" id="PS52004">
    <property type="entry name" value="KS3_2"/>
    <property type="match status" value="1"/>
</dbReference>
<dbReference type="SUPFAM" id="SSF53901">
    <property type="entry name" value="Thiolase-like"/>
    <property type="match status" value="2"/>
</dbReference>
<keyword evidence="6" id="KW-0443">Lipid metabolism</keyword>
<feature type="domain" description="Ketosynthase family 3 (KS3)" evidence="12">
    <location>
        <begin position="376"/>
        <end position="784"/>
    </location>
</feature>
<dbReference type="AlphaFoldDB" id="A0A2M7JDU4"/>
<reference evidence="14" key="1">
    <citation type="submission" date="2017-09" db="EMBL/GenBank/DDBJ databases">
        <title>Depth-based differentiation of microbial function through sediment-hosted aquifers and enrichment of novel symbionts in the deep terrestrial subsurface.</title>
        <authorList>
            <person name="Probst A.J."/>
            <person name="Ladd B."/>
            <person name="Jarett J.K."/>
            <person name="Geller-Mcgrath D.E."/>
            <person name="Sieber C.M.K."/>
            <person name="Emerson J.B."/>
            <person name="Anantharaman K."/>
            <person name="Thomas B.C."/>
            <person name="Malmstrom R."/>
            <person name="Stieglmeier M."/>
            <person name="Klingl A."/>
            <person name="Woyke T."/>
            <person name="Ryan C.M."/>
            <person name="Banfield J.F."/>
        </authorList>
    </citation>
    <scope>NUCLEOTIDE SEQUENCE [LARGE SCALE GENOMIC DNA]</scope>
</reference>
<dbReference type="EC" id="2.3.1.179" evidence="9"/>
<dbReference type="InterPro" id="IPR020841">
    <property type="entry name" value="PKS_Beta-ketoAc_synthase_dom"/>
</dbReference>
<dbReference type="PROSITE" id="PS00606">
    <property type="entry name" value="KS3_1"/>
    <property type="match status" value="1"/>
</dbReference>
<evidence type="ECO:0000256" key="1">
    <source>
        <dbReference type="ARBA" id="ARBA00005194"/>
    </source>
</evidence>
<feature type="domain" description="GGDEF" evidence="11">
    <location>
        <begin position="245"/>
        <end position="377"/>
    </location>
</feature>
<dbReference type="CDD" id="cd00834">
    <property type="entry name" value="KAS_I_II"/>
    <property type="match status" value="1"/>
</dbReference>
<dbReference type="NCBIfam" id="TIGR03150">
    <property type="entry name" value="fabF"/>
    <property type="match status" value="1"/>
</dbReference>
<dbReference type="GO" id="GO:0030497">
    <property type="term" value="P:fatty acid elongation"/>
    <property type="evidence" value="ECO:0007669"/>
    <property type="project" value="UniProtKB-ARBA"/>
</dbReference>
<dbReference type="InterPro" id="IPR029787">
    <property type="entry name" value="Nucleotide_cyclase"/>
</dbReference>
<dbReference type="InterPro" id="IPR017568">
    <property type="entry name" value="3-oxoacyl-ACP_synth-2"/>
</dbReference>
<sequence>MDKGSGDCGGNGIISRRYSMPNKNKTTHLWELLNLFNEWEEVQDVLEKTLGCGMQFIDASGQGILERQNTSPVCHLILDSRLGHQRCLDFYGQKCFGENAPNEKFSIFNCHAGLTNFSVPVVIHQKNHTALIVGGLLLGDVKEKWCKQYAKELSINTDVFLNAMRRIKCFPEEEVLHLCRMVNLVVDPLIKNILKYFPGLEKKDNLLKIMEGNRLKVDDLTGLSNRQHIQSRLGDEIHRAREYERQLSLLMIYIDNIREINELYGYEVGNILIKDVADILLAFMQRVNILGRIAGDGFCFILPETDRNKAIKLTKKIQDRLNDYQFCPKEGESVPLKIIWAISSISEEDISAEEFIRQTEQMIAQSRGGTEKRDSDKRCVITGLGIISPIGIGKDTFLEGLLEARSGVSMISNFDTSSLPVKIAGEVKDFEPSIYMNKKQVKRTDRTTQFAIAAANMAIKDATLDLNKEDIEKIGVIIGAGMGGLGFGEDQHLKFIKEGPQKVSPFLSVIMFAGACSSAVSMELGIKGPSITISTGCAAGTDAIGYAFDSIRHGESKIMIVGGAEAPLRPLILTSFEVMGALSSRNDNPQKASRPFDAKRDGFVMGEGAGIVVVEELEHALNRGAHIYAELIGYASTVDAYHMVAPDPSGEQASRAMERALEDAGVKPEDIEYINVHGSSTPLNDKTETMVIKKVFGPHAYNLAISSTKSMIGHSIGASGGIEIVATLLGMENDFLPPTINHEYPDPDCDLDCVPNKPRKKRINVAMSNSFGFGGKNSVLVIRRYENDKRQE</sequence>
<evidence type="ECO:0000256" key="8">
    <source>
        <dbReference type="ARBA" id="ARBA00023315"/>
    </source>
</evidence>
<dbReference type="Pfam" id="PF10114">
    <property type="entry name" value="PocR"/>
    <property type="match status" value="1"/>
</dbReference>
<evidence type="ECO:0000256" key="4">
    <source>
        <dbReference type="ARBA" id="ARBA00022679"/>
    </source>
</evidence>
<comment type="similarity">
    <text evidence="2 10">Belongs to the thiolase-like superfamily. Beta-ketoacyl-ACP synthases family.</text>
</comment>
<dbReference type="PROSITE" id="PS50887">
    <property type="entry name" value="GGDEF"/>
    <property type="match status" value="1"/>
</dbReference>
<dbReference type="InterPro" id="IPR043128">
    <property type="entry name" value="Rev_trsase/Diguanyl_cyclase"/>
</dbReference>
<dbReference type="InterPro" id="IPR014031">
    <property type="entry name" value="Ketoacyl_synth_C"/>
</dbReference>
<evidence type="ECO:0000259" key="11">
    <source>
        <dbReference type="PROSITE" id="PS50887"/>
    </source>
</evidence>
<dbReference type="Pfam" id="PF02801">
    <property type="entry name" value="Ketoacyl-synt_C"/>
    <property type="match status" value="1"/>
</dbReference>
<evidence type="ECO:0000313" key="13">
    <source>
        <dbReference type="EMBL" id="PIX17543.1"/>
    </source>
</evidence>
<dbReference type="SMART" id="SM00267">
    <property type="entry name" value="GGDEF"/>
    <property type="match status" value="1"/>
</dbReference>
<dbReference type="EMBL" id="PFIC01000075">
    <property type="protein sequence ID" value="PIX17543.1"/>
    <property type="molecule type" value="Genomic_DNA"/>
</dbReference>
<evidence type="ECO:0000256" key="3">
    <source>
        <dbReference type="ARBA" id="ARBA00022516"/>
    </source>
</evidence>
<organism evidence="13 14">
    <name type="scientific">Candidatus Desantisbacteria bacterium CG_4_8_14_3_um_filter_40_12</name>
    <dbReference type="NCBI Taxonomy" id="1974545"/>
    <lineage>
        <taxon>Bacteria</taxon>
        <taxon>Candidatus Desantisiibacteriota</taxon>
    </lineage>
</organism>
<keyword evidence="8" id="KW-0012">Acyltransferase</keyword>
<evidence type="ECO:0000256" key="2">
    <source>
        <dbReference type="ARBA" id="ARBA00008467"/>
    </source>
</evidence>
<evidence type="ECO:0000256" key="7">
    <source>
        <dbReference type="ARBA" id="ARBA00023160"/>
    </source>
</evidence>
<dbReference type="InterPro" id="IPR016039">
    <property type="entry name" value="Thiolase-like"/>
</dbReference>
<dbReference type="UniPathway" id="UPA00094"/>
<protein>
    <recommendedName>
        <fullName evidence="9">Beta-ketoacyl-ACP synthase II</fullName>
        <ecNumber evidence="9">2.3.1.179</ecNumber>
    </recommendedName>
</protein>